<dbReference type="Proteomes" id="UP001151760">
    <property type="component" value="Unassembled WGS sequence"/>
</dbReference>
<organism evidence="1 2">
    <name type="scientific">Tanacetum coccineum</name>
    <dbReference type="NCBI Taxonomy" id="301880"/>
    <lineage>
        <taxon>Eukaryota</taxon>
        <taxon>Viridiplantae</taxon>
        <taxon>Streptophyta</taxon>
        <taxon>Embryophyta</taxon>
        <taxon>Tracheophyta</taxon>
        <taxon>Spermatophyta</taxon>
        <taxon>Magnoliopsida</taxon>
        <taxon>eudicotyledons</taxon>
        <taxon>Gunneridae</taxon>
        <taxon>Pentapetalae</taxon>
        <taxon>asterids</taxon>
        <taxon>campanulids</taxon>
        <taxon>Asterales</taxon>
        <taxon>Asteraceae</taxon>
        <taxon>Asteroideae</taxon>
        <taxon>Anthemideae</taxon>
        <taxon>Anthemidinae</taxon>
        <taxon>Tanacetum</taxon>
    </lineage>
</organism>
<keyword evidence="2" id="KW-1185">Reference proteome</keyword>
<accession>A0ABQ5BAE5</accession>
<gene>
    <name evidence="1" type="ORF">Tco_0857939</name>
</gene>
<reference evidence="1" key="2">
    <citation type="submission" date="2022-01" db="EMBL/GenBank/DDBJ databases">
        <authorList>
            <person name="Yamashiro T."/>
            <person name="Shiraishi A."/>
            <person name="Satake H."/>
            <person name="Nakayama K."/>
        </authorList>
    </citation>
    <scope>NUCLEOTIDE SEQUENCE</scope>
</reference>
<dbReference type="EMBL" id="BQNB010013024">
    <property type="protein sequence ID" value="GJT10897.1"/>
    <property type="molecule type" value="Genomic_DNA"/>
</dbReference>
<evidence type="ECO:0000313" key="1">
    <source>
        <dbReference type="EMBL" id="GJT10897.1"/>
    </source>
</evidence>
<reference evidence="1" key="1">
    <citation type="journal article" date="2022" name="Int. J. Mol. Sci.">
        <title>Draft Genome of Tanacetum Coccineum: Genomic Comparison of Closely Related Tanacetum-Family Plants.</title>
        <authorList>
            <person name="Yamashiro T."/>
            <person name="Shiraishi A."/>
            <person name="Nakayama K."/>
            <person name="Satake H."/>
        </authorList>
    </citation>
    <scope>NUCLEOTIDE SEQUENCE</scope>
</reference>
<name>A0ABQ5BAE5_9ASTR</name>
<evidence type="ECO:0000313" key="2">
    <source>
        <dbReference type="Proteomes" id="UP001151760"/>
    </source>
</evidence>
<sequence length="241" mass="28242">MNENPKSLDSSMINYYLKVFQEYTRHDIKSIKNMLIRYLNAIKKEIDARARQEEEFSPGDNSDANKEKQAKEKCIVQFRLLYIHLNFLSGINSENTCSSGGFQQAFGLFFGEEVKYFAPRMLFNLDKLEQQLNNEEFDEEKGTIERGLYKRTHDRKVNEQTIQTQKGMVNMVKDNCDVGLVVTERNGTKIENQDERTLGRHLEELGLNFERNQTRWEIGMKTQLMIEDQEWNPSGFIMTPS</sequence>
<protein>
    <submittedName>
        <fullName evidence="1">Uncharacterized protein</fullName>
    </submittedName>
</protein>
<comment type="caution">
    <text evidence="1">The sequence shown here is derived from an EMBL/GenBank/DDBJ whole genome shotgun (WGS) entry which is preliminary data.</text>
</comment>
<proteinExistence type="predicted"/>